<keyword evidence="2" id="KW-1185">Reference proteome</keyword>
<evidence type="ECO:0000313" key="1">
    <source>
        <dbReference type="EMBL" id="SFU28056.1"/>
    </source>
</evidence>
<reference evidence="2" key="1">
    <citation type="submission" date="2016-10" db="EMBL/GenBank/DDBJ databases">
        <authorList>
            <person name="Varghese N."/>
            <person name="Submissions S."/>
        </authorList>
    </citation>
    <scope>NUCLEOTIDE SEQUENCE [LARGE SCALE GENOMIC DNA]</scope>
    <source>
        <strain evidence="2">CGMCC 1.11014</strain>
    </source>
</reference>
<proteinExistence type="predicted"/>
<dbReference type="STRING" id="1035707.SAMN05216552_1001171"/>
<accession>A0A1I7EVV0</accession>
<evidence type="ECO:0000313" key="2">
    <source>
        <dbReference type="Proteomes" id="UP000199391"/>
    </source>
</evidence>
<name>A0A1I7EVV0_9BURK</name>
<dbReference type="EMBL" id="FPBO01000001">
    <property type="protein sequence ID" value="SFU28056.1"/>
    <property type="molecule type" value="Genomic_DNA"/>
</dbReference>
<organism evidence="1 2">
    <name type="scientific">Pseudoduganella namucuonensis</name>
    <dbReference type="NCBI Taxonomy" id="1035707"/>
    <lineage>
        <taxon>Bacteria</taxon>
        <taxon>Pseudomonadati</taxon>
        <taxon>Pseudomonadota</taxon>
        <taxon>Betaproteobacteria</taxon>
        <taxon>Burkholderiales</taxon>
        <taxon>Oxalobacteraceae</taxon>
        <taxon>Telluria group</taxon>
        <taxon>Pseudoduganella</taxon>
    </lineage>
</organism>
<dbReference type="AlphaFoldDB" id="A0A1I7EVV0"/>
<gene>
    <name evidence="1" type="ORF">SAMN05216552_1001171</name>
</gene>
<protein>
    <submittedName>
        <fullName evidence="1">Uncharacterized protein</fullName>
    </submittedName>
</protein>
<dbReference type="Proteomes" id="UP000199391">
    <property type="component" value="Unassembled WGS sequence"/>
</dbReference>
<sequence>MGRGEPRYAGRRLPRLALVGHIDAVYVNVDVATHMLANEMRLPGGLRFDPDLPHARCDFRLSTLLHPEVVRQFSQFPRRERSWPRRLRVKYQIGGTGAP</sequence>